<evidence type="ECO:0000256" key="1">
    <source>
        <dbReference type="SAM" id="SignalP"/>
    </source>
</evidence>
<dbReference type="Gene3D" id="2.60.120.10">
    <property type="entry name" value="Jelly Rolls"/>
    <property type="match status" value="1"/>
</dbReference>
<keyword evidence="1" id="KW-0732">Signal</keyword>
<dbReference type="eggNOG" id="COG1917">
    <property type="taxonomic scope" value="Bacteria"/>
</dbReference>
<dbReference type="InterPro" id="IPR011051">
    <property type="entry name" value="RmlC_Cupin_sf"/>
</dbReference>
<feature type="signal peptide" evidence="1">
    <location>
        <begin position="1"/>
        <end position="20"/>
    </location>
</feature>
<dbReference type="EMBL" id="LWCS01000001">
    <property type="protein sequence ID" value="OAN42230.1"/>
    <property type="molecule type" value="Genomic_DNA"/>
</dbReference>
<dbReference type="RefSeq" id="WP_064279574.1">
    <property type="nucleotide sequence ID" value="NZ_LWCS01000001.1"/>
</dbReference>
<feature type="chain" id="PRO_5039036839" evidence="1">
    <location>
        <begin position="21"/>
        <end position="148"/>
    </location>
</feature>
<dbReference type="STRING" id="912594.AWC12_14625"/>
<dbReference type="InterPro" id="IPR014710">
    <property type="entry name" value="RmlC-like_jellyroll"/>
</dbReference>
<evidence type="ECO:0000313" key="2">
    <source>
        <dbReference type="EMBL" id="OAN42230.1"/>
    </source>
</evidence>
<protein>
    <submittedName>
        <fullName evidence="2">Cupin</fullName>
    </submittedName>
</protein>
<dbReference type="AlphaFoldDB" id="A0A178M2C9"/>
<sequence>MNGRKAAGLGLVALTVGSLAVAPATLPVATATPPVGVQAVTLSQNTVNGIDYVIREITIAPGGSTGWHYHDPTVYGIIRSGTLTRTLGTCQVDGVFPAGSAVAEGQGPGHIHVGRNLGTEPLVMWVNYVAPAGTALAVEVPDPGCGFA</sequence>
<dbReference type="SUPFAM" id="SSF51182">
    <property type="entry name" value="RmlC-like cupins"/>
    <property type="match status" value="1"/>
</dbReference>
<reference evidence="2 3" key="1">
    <citation type="submission" date="2016-04" db="EMBL/GenBank/DDBJ databases">
        <title>Draft Genome Sequences of Staphylococcus capitis Strain H36, S. capitis Strain H65, S. cohnii Strain H62, S. hominis Strain H69, Mycobacterium iranicum Strain H39, Plantibacter sp. Strain H53, Pseudomonas oryzihabitans Strain H72, and Microbacterium sp. Strain H83, isolated from residential settings.</title>
        <authorList>
            <person name="Lymperopoulou D."/>
            <person name="Adams R.I."/>
            <person name="Lindow S."/>
            <person name="Coil D.A."/>
            <person name="Jospin G."/>
            <person name="Eisen J.A."/>
        </authorList>
    </citation>
    <scope>NUCLEOTIDE SEQUENCE [LARGE SCALE GENOMIC DNA]</scope>
    <source>
        <strain evidence="2 3">H39</strain>
    </source>
</reference>
<evidence type="ECO:0000313" key="3">
    <source>
        <dbReference type="Proteomes" id="UP000078396"/>
    </source>
</evidence>
<gene>
    <name evidence="2" type="ORF">A4X20_00480</name>
</gene>
<accession>A0A178M2C9</accession>
<name>A0A178M2C9_MYCIR</name>
<proteinExistence type="predicted"/>
<dbReference type="Proteomes" id="UP000078396">
    <property type="component" value="Unassembled WGS sequence"/>
</dbReference>
<organism evidence="2 3">
    <name type="scientific">Mycolicibacterium iranicum</name>
    <name type="common">Mycobacterium iranicum</name>
    <dbReference type="NCBI Taxonomy" id="912594"/>
    <lineage>
        <taxon>Bacteria</taxon>
        <taxon>Bacillati</taxon>
        <taxon>Actinomycetota</taxon>
        <taxon>Actinomycetes</taxon>
        <taxon>Mycobacteriales</taxon>
        <taxon>Mycobacteriaceae</taxon>
        <taxon>Mycolicibacterium</taxon>
    </lineage>
</organism>
<comment type="caution">
    <text evidence="2">The sequence shown here is derived from an EMBL/GenBank/DDBJ whole genome shotgun (WGS) entry which is preliminary data.</text>
</comment>